<protein>
    <submittedName>
        <fullName evidence="1">Uncharacterized protein</fullName>
    </submittedName>
</protein>
<dbReference type="SUPFAM" id="SSF52833">
    <property type="entry name" value="Thioredoxin-like"/>
    <property type="match status" value="1"/>
</dbReference>
<proteinExistence type="predicted"/>
<comment type="caution">
    <text evidence="1">The sequence shown here is derived from an EMBL/GenBank/DDBJ whole genome shotgun (WGS) entry which is preliminary data.</text>
</comment>
<evidence type="ECO:0000313" key="2">
    <source>
        <dbReference type="Proteomes" id="UP000770889"/>
    </source>
</evidence>
<gene>
    <name evidence="1" type="ORF">KME65_03660</name>
</gene>
<name>A0A944QTK8_9GAMM</name>
<dbReference type="InterPro" id="IPR036249">
    <property type="entry name" value="Thioredoxin-like_sf"/>
</dbReference>
<reference evidence="1 2" key="1">
    <citation type="submission" date="2021-05" db="EMBL/GenBank/DDBJ databases">
        <title>Genetic and Functional Diversity in Clade A Lucinid endosymbionts from the Bahamas.</title>
        <authorList>
            <person name="Giani N.M."/>
            <person name="Engel A.S."/>
            <person name="Campbell B.J."/>
        </authorList>
    </citation>
    <scope>NUCLEOTIDE SEQUENCE [LARGE SCALE GENOMIC DNA]</scope>
    <source>
        <strain evidence="1">LUC16012Gg_MoonRockCtena</strain>
    </source>
</reference>
<dbReference type="Proteomes" id="UP000770889">
    <property type="component" value="Unassembled WGS sequence"/>
</dbReference>
<accession>A0A944QTK8</accession>
<dbReference type="EMBL" id="JAHHGM010000002">
    <property type="protein sequence ID" value="MBT2988039.1"/>
    <property type="molecule type" value="Genomic_DNA"/>
</dbReference>
<organism evidence="1 2">
    <name type="scientific">Candidatus Thiodiazotropha taylori</name>
    <dbReference type="NCBI Taxonomy" id="2792791"/>
    <lineage>
        <taxon>Bacteria</taxon>
        <taxon>Pseudomonadati</taxon>
        <taxon>Pseudomonadota</taxon>
        <taxon>Gammaproteobacteria</taxon>
        <taxon>Chromatiales</taxon>
        <taxon>Sedimenticolaceae</taxon>
        <taxon>Candidatus Thiodiazotropha</taxon>
    </lineage>
</organism>
<dbReference type="AlphaFoldDB" id="A0A944QTK8"/>
<dbReference type="Gene3D" id="3.40.30.10">
    <property type="entry name" value="Glutaredoxin"/>
    <property type="match status" value="1"/>
</dbReference>
<sequence length="197" mass="22209">MRRPTSRQRRLVILFLVLITFSLAYYAGHLQKQRNRMMPEISGILISPPLPAPSMELYNQAGEPFSNTDLQGHWSLLMIDPTPETASPAALTRLIRVHNRLGTDPGLQRQMAFYYLPLNKRRATPLSFSRMSDNIHALQGEAERVDDLLDTLFDTASEAQQTLYLIGPKTRIHALFTPDLDAATIAVDLNTLIDPVQ</sequence>
<evidence type="ECO:0000313" key="1">
    <source>
        <dbReference type="EMBL" id="MBT2988039.1"/>
    </source>
</evidence>